<dbReference type="GO" id="GO:0009927">
    <property type="term" value="F:histidine phosphotransfer kinase activity"/>
    <property type="evidence" value="ECO:0007669"/>
    <property type="project" value="TreeGrafter"/>
</dbReference>
<dbReference type="InterPro" id="IPR003594">
    <property type="entry name" value="HATPase_dom"/>
</dbReference>
<dbReference type="RefSeq" id="WP_261969259.1">
    <property type="nucleotide sequence ID" value="NZ_JAHHZF010000006.1"/>
</dbReference>
<dbReference type="PANTHER" id="PTHR43047">
    <property type="entry name" value="TWO-COMPONENT HISTIDINE PROTEIN KINASE"/>
    <property type="match status" value="1"/>
</dbReference>
<keyword evidence="10" id="KW-1185">Reference proteome</keyword>
<dbReference type="Pfam" id="PF00989">
    <property type="entry name" value="PAS"/>
    <property type="match status" value="1"/>
</dbReference>
<dbReference type="Gene3D" id="3.30.450.20">
    <property type="entry name" value="PAS domain"/>
    <property type="match status" value="1"/>
</dbReference>
<feature type="region of interest" description="Disordered" evidence="6">
    <location>
        <begin position="532"/>
        <end position="598"/>
    </location>
</feature>
<dbReference type="InterPro" id="IPR003661">
    <property type="entry name" value="HisK_dim/P_dom"/>
</dbReference>
<comment type="caution">
    <text evidence="9">The sequence shown here is derived from an EMBL/GenBank/DDBJ whole genome shotgun (WGS) entry which is preliminary data.</text>
</comment>
<proteinExistence type="predicted"/>
<comment type="catalytic activity">
    <reaction evidence="1">
        <text>ATP + protein L-histidine = ADP + protein N-phospho-L-histidine.</text>
        <dbReference type="EC" id="2.7.13.3"/>
    </reaction>
</comment>
<feature type="region of interest" description="Disordered" evidence="6">
    <location>
        <begin position="674"/>
        <end position="693"/>
    </location>
</feature>
<dbReference type="InterPro" id="IPR005467">
    <property type="entry name" value="His_kinase_dom"/>
</dbReference>
<feature type="compositionally biased region" description="Acidic residues" evidence="6">
    <location>
        <begin position="745"/>
        <end position="756"/>
    </location>
</feature>
<dbReference type="Pfam" id="PF00512">
    <property type="entry name" value="HisKA"/>
    <property type="match status" value="1"/>
</dbReference>
<dbReference type="GO" id="GO:0006355">
    <property type="term" value="P:regulation of DNA-templated transcription"/>
    <property type="evidence" value="ECO:0007669"/>
    <property type="project" value="InterPro"/>
</dbReference>
<dbReference type="InterPro" id="IPR013767">
    <property type="entry name" value="PAS_fold"/>
</dbReference>
<evidence type="ECO:0000313" key="9">
    <source>
        <dbReference type="EMBL" id="MBT9290677.1"/>
    </source>
</evidence>
<dbReference type="CDD" id="cd00082">
    <property type="entry name" value="HisKA"/>
    <property type="match status" value="1"/>
</dbReference>
<reference evidence="9 10" key="1">
    <citation type="submission" date="2021-06" db="EMBL/GenBank/DDBJ databases">
        <authorList>
            <person name="Grouzdev D.S."/>
            <person name="Koziaeva V."/>
        </authorList>
    </citation>
    <scope>NUCLEOTIDE SEQUENCE [LARGE SCALE GENOMIC DNA]</scope>
    <source>
        <strain evidence="9 10">22</strain>
    </source>
</reference>
<feature type="domain" description="Histidine kinase" evidence="7">
    <location>
        <begin position="1144"/>
        <end position="1364"/>
    </location>
</feature>
<evidence type="ECO:0000256" key="2">
    <source>
        <dbReference type="ARBA" id="ARBA00012438"/>
    </source>
</evidence>
<dbReference type="InterPro" id="IPR004358">
    <property type="entry name" value="Sig_transdc_His_kin-like_C"/>
</dbReference>
<dbReference type="NCBIfam" id="TIGR00229">
    <property type="entry name" value="sensory_box"/>
    <property type="match status" value="1"/>
</dbReference>
<evidence type="ECO:0000256" key="6">
    <source>
        <dbReference type="SAM" id="MobiDB-lite"/>
    </source>
</evidence>
<dbReference type="PRINTS" id="PR00344">
    <property type="entry name" value="BCTRLSENSOR"/>
</dbReference>
<dbReference type="Gene3D" id="1.10.287.130">
    <property type="match status" value="1"/>
</dbReference>
<feature type="domain" description="PAS" evidence="8">
    <location>
        <begin position="999"/>
        <end position="1069"/>
    </location>
</feature>
<feature type="region of interest" description="Disordered" evidence="6">
    <location>
        <begin position="742"/>
        <end position="808"/>
    </location>
</feature>
<keyword evidence="3" id="KW-0597">Phosphoprotein</keyword>
<sequence>MRRTVETAFTLMTVAEVGESLSAARPVMVVDGTSCGLLFLNAAAAERVGVTDLAAAFGNPPPLPAAILTQLARFGARAAVGRRQTELVTHRDGLNPVVTACTMTRLPDLDEAPVLLLELPARPGAAGDIAASLALLADPARLLAAFDADGEVLSASGDYALLDGVQDAIEDFVVAAANRPLARTRVAAADGMAEAMVARIGGSRDLRIIAIERVAPGAATGAVEASDAKAVEDAPAVAAGSADPAPTAAPADTAPEYRDLGEPDHLLDPIFFALSPVPGPEDFSRWAAEASGAPEPVALPAARISDAEEAAAAADDALFAGFAAPLPHAPLYPGASSDDLRLAVDLITHPPAALSPPTVLPDPAPDAEPDVALEPAVATEPADAAGPAIPAATAMAAPAASTGEVPSRDGDRTPPLFRFVPEARPSRFVWRMDSAGRFTFVSDDLARAVGPQAAALAGLSWAEARARLDLDPDDRVAEALGRRQTWTIRDLAWPVEGQALRVPVDLTALPTLARDRSFEGYQGFGLCRTGAPLPDPDATGERLAAPTASDKIDRPGPPGPTDADAGPDQGAGPSSIGAEGDDAPDEVEPRRSEDPGPAVDEAAFAGEIAAPAEIAPEGQQAEGADAAALDGADAPALDSAPVAAMDALPAGDRAVVPPVYPVPAEIVDGARLSADAGPAAGPQAERMFRPPDSGRIVTVPANRGSRVVTLPGAHRVAIDTHRLSAPERIAFRQIAAALGARLEGDDAGSDSEEPEPGTETGSEAPAGFDATGSGQPDVAAPAEVAPPLPGGTPAAIGSAQSTITPGGFAPSSSGSAAIMAIARPASSAASAPEPDAKIEPATAVEPPAARPAPAQPVAGQPVAPGDDDVRLASRILDRLPVGCAVLREDDLVYVNGAFLALTGYADLADLEASGGLDVLFAGEHVGRRFAEEGRTRPVPVLTRTGEVVPVAARLAPVPWGAGPALLLTLDRLPRPIAEAAAETASGRAALEALGEARERSAELEAIVDTATDGVIMLDGDGQVLSANRAAEALFGMDRAEMMGQGLDDLLAPESRRSAQDYLDGLARNGVASVLNDGREVIGQVRPEGLIPLFMTIGRISSGAGSKFCAVLRDITQWKKSEEELTGARRRAEEASMHKSEFLAKISHEIRTPLNAIIGFSEVMLDERFGPVGTERYKDYLRDIHSSGSHIMSLINDLLDLSKVEAGKLELTFEAVSLADLAAECVAMMQPQANRERIIIRTSLPGSVPPVVADSRSVRQIVLNLLSNAVKFTPAGGQVIVSAALEDSGEVVLRVRDTGYGMTEKEIQAALEPFRQLHTARARSTGTGLGLPLTKALVEANRAAFRIDSAVNQGTLVTVTFPVTRVLAG</sequence>
<evidence type="ECO:0000256" key="5">
    <source>
        <dbReference type="ARBA" id="ARBA00022777"/>
    </source>
</evidence>
<organism evidence="9 10">
    <name type="scientific">Prosthecodimorpha staleyi</name>
    <dbReference type="NCBI Taxonomy" id="2840188"/>
    <lineage>
        <taxon>Bacteria</taxon>
        <taxon>Pseudomonadati</taxon>
        <taxon>Pseudomonadota</taxon>
        <taxon>Alphaproteobacteria</taxon>
        <taxon>Hyphomicrobiales</taxon>
        <taxon>Ancalomicrobiaceae</taxon>
        <taxon>Prosthecodimorpha</taxon>
    </lineage>
</organism>
<dbReference type="InterPro" id="IPR000014">
    <property type="entry name" value="PAS"/>
</dbReference>
<name>A0A947D9L5_9HYPH</name>
<feature type="region of interest" description="Disordered" evidence="6">
    <location>
        <begin position="234"/>
        <end position="260"/>
    </location>
</feature>
<dbReference type="SUPFAM" id="SSF55874">
    <property type="entry name" value="ATPase domain of HSP90 chaperone/DNA topoisomerase II/histidine kinase"/>
    <property type="match status" value="1"/>
</dbReference>
<dbReference type="PROSITE" id="PS50109">
    <property type="entry name" value="HIS_KIN"/>
    <property type="match status" value="1"/>
</dbReference>
<dbReference type="SMART" id="SM00091">
    <property type="entry name" value="PAS"/>
    <property type="match status" value="3"/>
</dbReference>
<dbReference type="SUPFAM" id="SSF55785">
    <property type="entry name" value="PYP-like sensor domain (PAS domain)"/>
    <property type="match status" value="1"/>
</dbReference>
<evidence type="ECO:0000256" key="3">
    <source>
        <dbReference type="ARBA" id="ARBA00022553"/>
    </source>
</evidence>
<dbReference type="SUPFAM" id="SSF47384">
    <property type="entry name" value="Homodimeric domain of signal transducing histidine kinase"/>
    <property type="match status" value="1"/>
</dbReference>
<evidence type="ECO:0000259" key="7">
    <source>
        <dbReference type="PROSITE" id="PS50109"/>
    </source>
</evidence>
<protein>
    <recommendedName>
        <fullName evidence="2">histidine kinase</fullName>
        <ecNumber evidence="2">2.7.13.3</ecNumber>
    </recommendedName>
</protein>
<dbReference type="SMART" id="SM00388">
    <property type="entry name" value="HisKA"/>
    <property type="match status" value="1"/>
</dbReference>
<accession>A0A947D9L5</accession>
<dbReference type="Pfam" id="PF02518">
    <property type="entry name" value="HATPase_c"/>
    <property type="match status" value="1"/>
</dbReference>
<dbReference type="GO" id="GO:0000155">
    <property type="term" value="F:phosphorelay sensor kinase activity"/>
    <property type="evidence" value="ECO:0007669"/>
    <property type="project" value="InterPro"/>
</dbReference>
<dbReference type="GO" id="GO:0005886">
    <property type="term" value="C:plasma membrane"/>
    <property type="evidence" value="ECO:0007669"/>
    <property type="project" value="TreeGrafter"/>
</dbReference>
<gene>
    <name evidence="9" type="ORF">KL771_14500</name>
</gene>
<dbReference type="InterPro" id="IPR035965">
    <property type="entry name" value="PAS-like_dom_sf"/>
</dbReference>
<dbReference type="Gene3D" id="3.30.565.10">
    <property type="entry name" value="Histidine kinase-like ATPase, C-terminal domain"/>
    <property type="match status" value="1"/>
</dbReference>
<dbReference type="InterPro" id="IPR036097">
    <property type="entry name" value="HisK_dim/P_sf"/>
</dbReference>
<dbReference type="Pfam" id="PF13188">
    <property type="entry name" value="PAS_8"/>
    <property type="match status" value="1"/>
</dbReference>
<dbReference type="EMBL" id="JAHHZF010000006">
    <property type="protein sequence ID" value="MBT9290677.1"/>
    <property type="molecule type" value="Genomic_DNA"/>
</dbReference>
<feature type="compositionally biased region" description="Low complexity" evidence="6">
    <location>
        <begin position="234"/>
        <end position="254"/>
    </location>
</feature>
<feature type="compositionally biased region" description="Low complexity" evidence="6">
    <location>
        <begin position="561"/>
        <end position="573"/>
    </location>
</feature>
<dbReference type="SMART" id="SM00387">
    <property type="entry name" value="HATPase_c"/>
    <property type="match status" value="1"/>
</dbReference>
<evidence type="ECO:0000313" key="10">
    <source>
        <dbReference type="Proteomes" id="UP000766595"/>
    </source>
</evidence>
<keyword evidence="4" id="KW-0808">Transferase</keyword>
<dbReference type="EC" id="2.7.13.3" evidence="2"/>
<dbReference type="PANTHER" id="PTHR43047:SF72">
    <property type="entry name" value="OSMOSENSING HISTIDINE PROTEIN KINASE SLN1"/>
    <property type="match status" value="1"/>
</dbReference>
<dbReference type="InterPro" id="IPR036890">
    <property type="entry name" value="HATPase_C_sf"/>
</dbReference>
<dbReference type="PROSITE" id="PS50112">
    <property type="entry name" value="PAS"/>
    <property type="match status" value="1"/>
</dbReference>
<dbReference type="Proteomes" id="UP000766595">
    <property type="component" value="Unassembled WGS sequence"/>
</dbReference>
<feature type="compositionally biased region" description="Low complexity" evidence="6">
    <location>
        <begin position="855"/>
        <end position="864"/>
    </location>
</feature>
<dbReference type="CDD" id="cd00130">
    <property type="entry name" value="PAS"/>
    <property type="match status" value="1"/>
</dbReference>
<feature type="region of interest" description="Disordered" evidence="6">
    <location>
        <begin position="845"/>
        <end position="865"/>
    </location>
</feature>
<evidence type="ECO:0000256" key="1">
    <source>
        <dbReference type="ARBA" id="ARBA00000085"/>
    </source>
</evidence>
<evidence type="ECO:0000259" key="8">
    <source>
        <dbReference type="PROSITE" id="PS50112"/>
    </source>
</evidence>
<keyword evidence="5" id="KW-0418">Kinase</keyword>
<evidence type="ECO:0000256" key="4">
    <source>
        <dbReference type="ARBA" id="ARBA00022679"/>
    </source>
</evidence>